<evidence type="ECO:0000256" key="3">
    <source>
        <dbReference type="ARBA" id="ARBA00015810"/>
    </source>
</evidence>
<dbReference type="GO" id="GO:0051301">
    <property type="term" value="P:cell division"/>
    <property type="evidence" value="ECO:0007669"/>
    <property type="project" value="UniProtKB-KW"/>
</dbReference>
<dbReference type="Gene3D" id="1.10.150.130">
    <property type="match status" value="1"/>
</dbReference>
<feature type="active site" evidence="11">
    <location>
        <position position="245"/>
    </location>
</feature>
<evidence type="ECO:0000259" key="13">
    <source>
        <dbReference type="PROSITE" id="PS51900"/>
    </source>
</evidence>
<dbReference type="GO" id="GO:0003677">
    <property type="term" value="F:DNA binding"/>
    <property type="evidence" value="ECO:0007669"/>
    <property type="project" value="UniProtKB-UniRule"/>
</dbReference>
<keyword evidence="9 11" id="KW-0233">DNA recombination</keyword>
<feature type="active site" evidence="11">
    <location>
        <position position="173"/>
    </location>
</feature>
<dbReference type="STRING" id="1464122.SAMN05421737_108128"/>
<dbReference type="PANTHER" id="PTHR30349">
    <property type="entry name" value="PHAGE INTEGRASE-RELATED"/>
    <property type="match status" value="1"/>
</dbReference>
<dbReference type="Gene3D" id="1.10.443.10">
    <property type="entry name" value="Intergrase catalytic core"/>
    <property type="match status" value="1"/>
</dbReference>
<comment type="function">
    <text evidence="11">Site-specific tyrosine recombinase, which acts by catalyzing the cutting and rejoining of the recombining DNA molecules. The XerC-XerD complex is essential to convert dimers of the bacterial chromosome into monomers to permit their segregation at cell division. It also contributes to the segregational stability of plasmids.</text>
</comment>
<dbReference type="GO" id="GO:0006313">
    <property type="term" value="P:DNA transposition"/>
    <property type="evidence" value="ECO:0007669"/>
    <property type="project" value="UniProtKB-UniRule"/>
</dbReference>
<gene>
    <name evidence="11" type="primary">xerD</name>
    <name evidence="14" type="ORF">SAMN05421737_108128</name>
</gene>
<evidence type="ECO:0000256" key="2">
    <source>
        <dbReference type="ARBA" id="ARBA00010450"/>
    </source>
</evidence>
<dbReference type="Pfam" id="PF00589">
    <property type="entry name" value="Phage_integrase"/>
    <property type="match status" value="1"/>
</dbReference>
<sequence length="299" mass="34041">MGMTHDLDEFVHFIKVERGLSQNTIAAYLRDLKQYERFLCEKKGCTTYQEVTRADIQDYLYTVKSSGKSTATLARLVTSIRTFHQFLQREKWTDHDPSSLITPPKIDKRLPKVLSLEEVDALLTIPDGRTPFGLRNKAMLETLYATGIRVSELLSLHIGDAHVSMGFVRVIGKGDKERIVPLGRQAAEAISIYLERGRAKLLKKHVASDHLFLNHHGKPLSRQGFWKIIKQLAREAAIRRPLSPHTLRHSFATHLLENGADLRAVQEMLGHADISTTQIYTHVSKSRMKDVYQAFHPRA</sequence>
<dbReference type="GO" id="GO:0007059">
    <property type="term" value="P:chromosome segregation"/>
    <property type="evidence" value="ECO:0007669"/>
    <property type="project" value="UniProtKB-UniRule"/>
</dbReference>
<dbReference type="InterPro" id="IPR050090">
    <property type="entry name" value="Tyrosine_recombinase_XerCD"/>
</dbReference>
<dbReference type="GO" id="GO:0005737">
    <property type="term" value="C:cytoplasm"/>
    <property type="evidence" value="ECO:0007669"/>
    <property type="project" value="UniProtKB-SubCell"/>
</dbReference>
<dbReference type="InterPro" id="IPR011010">
    <property type="entry name" value="DNA_brk_join_enz"/>
</dbReference>
<keyword evidence="15" id="KW-1185">Reference proteome</keyword>
<comment type="subcellular location">
    <subcellularLocation>
        <location evidence="1 11">Cytoplasm</location>
    </subcellularLocation>
</comment>
<dbReference type="InterPro" id="IPR044068">
    <property type="entry name" value="CB"/>
</dbReference>
<dbReference type="NCBIfam" id="NF001399">
    <property type="entry name" value="PRK00283.1"/>
    <property type="match status" value="1"/>
</dbReference>
<dbReference type="InterPro" id="IPR011932">
    <property type="entry name" value="Recomb_XerD"/>
</dbReference>
<evidence type="ECO:0000256" key="8">
    <source>
        <dbReference type="ARBA" id="ARBA00023125"/>
    </source>
</evidence>
<evidence type="ECO:0000259" key="12">
    <source>
        <dbReference type="PROSITE" id="PS51898"/>
    </source>
</evidence>
<feature type="active site" description="O-(3'-phospho-DNA)-tyrosine intermediate" evidence="11">
    <location>
        <position position="280"/>
    </location>
</feature>
<proteinExistence type="inferred from homology"/>
<dbReference type="NCBIfam" id="NF040815">
    <property type="entry name" value="recomb_XerA_Arch"/>
    <property type="match status" value="1"/>
</dbReference>
<keyword evidence="5 11" id="KW-0132">Cell division</keyword>
<comment type="similarity">
    <text evidence="2 11">Belongs to the 'phage' integrase family. XerD subfamily.</text>
</comment>
<dbReference type="InterPro" id="IPR010998">
    <property type="entry name" value="Integrase_recombinase_N"/>
</dbReference>
<keyword evidence="7 11" id="KW-0229">DNA integration</keyword>
<name>A0A1G6LHH2_9BACI</name>
<keyword evidence="4 11" id="KW-0963">Cytoplasm</keyword>
<evidence type="ECO:0000256" key="11">
    <source>
        <dbReference type="HAMAP-Rule" id="MF_01807"/>
    </source>
</evidence>
<dbReference type="InterPro" id="IPR013762">
    <property type="entry name" value="Integrase-like_cat_sf"/>
</dbReference>
<comment type="subunit">
    <text evidence="11">Forms a cyclic heterotetrameric complex composed of two molecules of XerC and two molecules of XerD.</text>
</comment>
<evidence type="ECO:0000256" key="1">
    <source>
        <dbReference type="ARBA" id="ARBA00004496"/>
    </source>
</evidence>
<dbReference type="AlphaFoldDB" id="A0A1G6LHH2"/>
<evidence type="ECO:0000256" key="10">
    <source>
        <dbReference type="ARBA" id="ARBA00023306"/>
    </source>
</evidence>
<dbReference type="CDD" id="cd00798">
    <property type="entry name" value="INT_XerDC_C"/>
    <property type="match status" value="1"/>
</dbReference>
<evidence type="ECO:0000256" key="5">
    <source>
        <dbReference type="ARBA" id="ARBA00022618"/>
    </source>
</evidence>
<keyword evidence="6 11" id="KW-0159">Chromosome partition</keyword>
<dbReference type="InterPro" id="IPR023009">
    <property type="entry name" value="Tyrosine_recombinase_XerC/XerD"/>
</dbReference>
<evidence type="ECO:0000256" key="6">
    <source>
        <dbReference type="ARBA" id="ARBA00022829"/>
    </source>
</evidence>
<protein>
    <recommendedName>
        <fullName evidence="3 11">Tyrosine recombinase XerD</fullName>
    </recommendedName>
</protein>
<feature type="active site" evidence="11">
    <location>
        <position position="271"/>
    </location>
</feature>
<dbReference type="InterPro" id="IPR004107">
    <property type="entry name" value="Integrase_SAM-like_N"/>
</dbReference>
<feature type="active site" evidence="11">
    <location>
        <position position="149"/>
    </location>
</feature>
<dbReference type="HAMAP" id="MF_01807">
    <property type="entry name" value="Recomb_XerD"/>
    <property type="match status" value="1"/>
</dbReference>
<dbReference type="Pfam" id="PF02899">
    <property type="entry name" value="Phage_int_SAM_1"/>
    <property type="match status" value="1"/>
</dbReference>
<keyword evidence="10 11" id="KW-0131">Cell cycle</keyword>
<dbReference type="PROSITE" id="PS51900">
    <property type="entry name" value="CB"/>
    <property type="match status" value="1"/>
</dbReference>
<dbReference type="NCBIfam" id="TIGR02225">
    <property type="entry name" value="recomb_XerD"/>
    <property type="match status" value="1"/>
</dbReference>
<dbReference type="InterPro" id="IPR002104">
    <property type="entry name" value="Integrase_catalytic"/>
</dbReference>
<accession>A0A1G6LHH2</accession>
<dbReference type="GO" id="GO:0009037">
    <property type="term" value="F:tyrosine-based site-specific recombinase activity"/>
    <property type="evidence" value="ECO:0007669"/>
    <property type="project" value="UniProtKB-UniRule"/>
</dbReference>
<evidence type="ECO:0000256" key="7">
    <source>
        <dbReference type="ARBA" id="ARBA00022908"/>
    </source>
</evidence>
<dbReference type="EMBL" id="FMYM01000008">
    <property type="protein sequence ID" value="SDC42654.1"/>
    <property type="molecule type" value="Genomic_DNA"/>
</dbReference>
<dbReference type="SUPFAM" id="SSF56349">
    <property type="entry name" value="DNA breaking-rejoining enzymes"/>
    <property type="match status" value="1"/>
</dbReference>
<dbReference type="PANTHER" id="PTHR30349:SF81">
    <property type="entry name" value="TYROSINE RECOMBINASE XERC"/>
    <property type="match status" value="1"/>
</dbReference>
<evidence type="ECO:0000256" key="4">
    <source>
        <dbReference type="ARBA" id="ARBA00022490"/>
    </source>
</evidence>
<feature type="active site" evidence="11">
    <location>
        <position position="248"/>
    </location>
</feature>
<keyword evidence="8 11" id="KW-0238">DNA-binding</keyword>
<evidence type="ECO:0000256" key="9">
    <source>
        <dbReference type="ARBA" id="ARBA00023172"/>
    </source>
</evidence>
<evidence type="ECO:0000313" key="14">
    <source>
        <dbReference type="EMBL" id="SDC42654.1"/>
    </source>
</evidence>
<dbReference type="Proteomes" id="UP000242662">
    <property type="component" value="Unassembled WGS sequence"/>
</dbReference>
<evidence type="ECO:0000313" key="15">
    <source>
        <dbReference type="Proteomes" id="UP000242662"/>
    </source>
</evidence>
<organism evidence="14 15">
    <name type="scientific">Shouchella lonarensis</name>
    <dbReference type="NCBI Taxonomy" id="1464122"/>
    <lineage>
        <taxon>Bacteria</taxon>
        <taxon>Bacillati</taxon>
        <taxon>Bacillota</taxon>
        <taxon>Bacilli</taxon>
        <taxon>Bacillales</taxon>
        <taxon>Bacillaceae</taxon>
        <taxon>Shouchella</taxon>
    </lineage>
</organism>
<feature type="domain" description="Core-binding (CB)" evidence="13">
    <location>
        <begin position="1"/>
        <end position="88"/>
    </location>
</feature>
<reference evidence="15" key="1">
    <citation type="submission" date="2016-09" db="EMBL/GenBank/DDBJ databases">
        <authorList>
            <person name="Varghese N."/>
            <person name="Submissions S."/>
        </authorList>
    </citation>
    <scope>NUCLEOTIDE SEQUENCE [LARGE SCALE GENOMIC DNA]</scope>
    <source>
        <strain evidence="15">25nlg</strain>
    </source>
</reference>
<feature type="domain" description="Tyr recombinase" evidence="12">
    <location>
        <begin position="109"/>
        <end position="293"/>
    </location>
</feature>
<dbReference type="PROSITE" id="PS51898">
    <property type="entry name" value="TYR_RECOMBINASE"/>
    <property type="match status" value="1"/>
</dbReference>
<dbReference type="HAMAP" id="MF_01808">
    <property type="entry name" value="Recomb_XerC_XerD"/>
    <property type="match status" value="1"/>
</dbReference>